<evidence type="ECO:0000256" key="13">
    <source>
        <dbReference type="SAM" id="Phobius"/>
    </source>
</evidence>
<evidence type="ECO:0000256" key="3">
    <source>
        <dbReference type="ARBA" id="ARBA00022692"/>
    </source>
</evidence>
<evidence type="ECO:0000256" key="9">
    <source>
        <dbReference type="ARBA" id="ARBA00023157"/>
    </source>
</evidence>
<reference evidence="17" key="1">
    <citation type="submission" date="2025-08" db="UniProtKB">
        <authorList>
            <consortium name="Ensembl"/>
        </authorList>
    </citation>
    <scope>IDENTIFICATION</scope>
</reference>
<dbReference type="GO" id="GO:0048406">
    <property type="term" value="F:nerve growth factor binding"/>
    <property type="evidence" value="ECO:0007669"/>
    <property type="project" value="TreeGrafter"/>
</dbReference>
<dbReference type="PROSITE" id="PS00652">
    <property type="entry name" value="TNFR_NGFR_1"/>
    <property type="match status" value="1"/>
</dbReference>
<comment type="caution">
    <text evidence="11">Lacks conserved residue(s) required for the propagation of feature annotation.</text>
</comment>
<feature type="disulfide bond" evidence="11">
    <location>
        <begin position="153"/>
        <end position="166"/>
    </location>
</feature>
<dbReference type="RefSeq" id="XP_017281895.1">
    <property type="nucleotide sequence ID" value="XM_017426406.3"/>
</dbReference>
<dbReference type="STRING" id="37003.ENSKMAP00000018474"/>
<feature type="transmembrane region" description="Helical" evidence="13">
    <location>
        <begin position="226"/>
        <end position="246"/>
    </location>
</feature>
<dbReference type="GO" id="GO:0005035">
    <property type="term" value="F:death receptor activity"/>
    <property type="evidence" value="ECO:0007669"/>
    <property type="project" value="TreeGrafter"/>
</dbReference>
<feature type="disulfide bond" evidence="11">
    <location>
        <begin position="114"/>
        <end position="132"/>
    </location>
</feature>
<dbReference type="InterPro" id="IPR001368">
    <property type="entry name" value="TNFR/NGFR_Cys_rich_reg"/>
</dbReference>
<evidence type="ECO:0000259" key="16">
    <source>
        <dbReference type="PROSITE" id="PS50050"/>
    </source>
</evidence>
<feature type="domain" description="TNFR-Cys" evidence="16">
    <location>
        <begin position="54"/>
        <end position="93"/>
    </location>
</feature>
<proteinExistence type="predicted"/>
<evidence type="ECO:0000259" key="15">
    <source>
        <dbReference type="PROSITE" id="PS50017"/>
    </source>
</evidence>
<keyword evidence="5 14" id="KW-0732">Signal</keyword>
<dbReference type="OMA" id="CKQKHQL"/>
<feature type="disulfide bond" evidence="11">
    <location>
        <begin position="111"/>
        <end position="124"/>
    </location>
</feature>
<feature type="disulfide bond" evidence="11">
    <location>
        <begin position="32"/>
        <end position="45"/>
    </location>
</feature>
<evidence type="ECO:0000313" key="17">
    <source>
        <dbReference type="Ensembl" id="ENSKMAP00000018474.1"/>
    </source>
</evidence>
<dbReference type="GO" id="GO:0015026">
    <property type="term" value="F:coreceptor activity"/>
    <property type="evidence" value="ECO:0007669"/>
    <property type="project" value="TreeGrafter"/>
</dbReference>
<dbReference type="GO" id="GO:0005886">
    <property type="term" value="C:plasma membrane"/>
    <property type="evidence" value="ECO:0007669"/>
    <property type="project" value="UniProtKB-SubCell"/>
</dbReference>
<feature type="disulfide bond" evidence="11">
    <location>
        <begin position="75"/>
        <end position="93"/>
    </location>
</feature>
<evidence type="ECO:0000256" key="8">
    <source>
        <dbReference type="ARBA" id="ARBA00023136"/>
    </source>
</evidence>
<feature type="repeat" description="TNFR-Cys" evidence="11">
    <location>
        <begin position="94"/>
        <end position="132"/>
    </location>
</feature>
<keyword evidence="10" id="KW-0325">Glycoprotein</keyword>
<dbReference type="InterPro" id="IPR000488">
    <property type="entry name" value="Death_dom"/>
</dbReference>
<dbReference type="GeneID" id="108241915"/>
<keyword evidence="3 13" id="KW-0812">Transmembrane</keyword>
<evidence type="ECO:0000256" key="6">
    <source>
        <dbReference type="ARBA" id="ARBA00022737"/>
    </source>
</evidence>
<keyword evidence="18" id="KW-1185">Reference proteome</keyword>
<feature type="repeat" description="TNFR-Cys" evidence="11">
    <location>
        <begin position="19"/>
        <end position="52"/>
    </location>
</feature>
<dbReference type="SUPFAM" id="SSF47986">
    <property type="entry name" value="DEATH domain"/>
    <property type="match status" value="1"/>
</dbReference>
<dbReference type="InterPro" id="IPR052302">
    <property type="entry name" value="Neurotrophin_rcpt-DD"/>
</dbReference>
<accession>A0A3Q3B388</accession>
<dbReference type="GO" id="GO:0009986">
    <property type="term" value="C:cell surface"/>
    <property type="evidence" value="ECO:0007669"/>
    <property type="project" value="TreeGrafter"/>
</dbReference>
<dbReference type="AlphaFoldDB" id="A0A3Q3B388"/>
<name>A0A3Q3B388_KRYMA</name>
<evidence type="ECO:0000256" key="12">
    <source>
        <dbReference type="SAM" id="MobiDB-lite"/>
    </source>
</evidence>
<evidence type="ECO:0000256" key="2">
    <source>
        <dbReference type="ARBA" id="ARBA00022475"/>
    </source>
</evidence>
<dbReference type="PROSITE" id="PS50050">
    <property type="entry name" value="TNFR_NGFR_2"/>
    <property type="match status" value="4"/>
</dbReference>
<keyword evidence="2" id="KW-1003">Cell membrane</keyword>
<feature type="domain" description="TNFR-Cys" evidence="16">
    <location>
        <begin position="94"/>
        <end position="132"/>
    </location>
</feature>
<feature type="chain" id="PRO_5018650128" evidence="14">
    <location>
        <begin position="18"/>
        <end position="399"/>
    </location>
</feature>
<dbReference type="Gene3D" id="6.10.250.1780">
    <property type="match status" value="1"/>
</dbReference>
<dbReference type="InterPro" id="IPR041448">
    <property type="entry name" value="TNFR16_TM"/>
</dbReference>
<feature type="domain" description="Death" evidence="15">
    <location>
        <begin position="316"/>
        <end position="393"/>
    </location>
</feature>
<evidence type="ECO:0000313" key="18">
    <source>
        <dbReference type="Proteomes" id="UP000264800"/>
    </source>
</evidence>
<evidence type="ECO:0000256" key="7">
    <source>
        <dbReference type="ARBA" id="ARBA00022989"/>
    </source>
</evidence>
<feature type="region of interest" description="Disordered" evidence="12">
    <location>
        <begin position="193"/>
        <end position="221"/>
    </location>
</feature>
<feature type="repeat" description="TNFR-Cys" evidence="11">
    <location>
        <begin position="134"/>
        <end position="174"/>
    </location>
</feature>
<keyword evidence="4" id="KW-0053">Apoptosis</keyword>
<feature type="domain" description="TNFR-Cys" evidence="16">
    <location>
        <begin position="134"/>
        <end position="174"/>
    </location>
</feature>
<feature type="disulfide bond" evidence="11">
    <location>
        <begin position="72"/>
        <end position="85"/>
    </location>
</feature>
<dbReference type="SMART" id="SM00208">
    <property type="entry name" value="TNFR"/>
    <property type="match status" value="4"/>
</dbReference>
<keyword evidence="7 13" id="KW-1133">Transmembrane helix</keyword>
<dbReference type="KEGG" id="kmr:108241915"/>
<feature type="domain" description="TNFR-Cys" evidence="16">
    <location>
        <begin position="19"/>
        <end position="52"/>
    </location>
</feature>
<dbReference type="Pfam" id="PF00531">
    <property type="entry name" value="Death"/>
    <property type="match status" value="1"/>
</dbReference>
<evidence type="ECO:0000256" key="11">
    <source>
        <dbReference type="PROSITE-ProRule" id="PRU00206"/>
    </source>
</evidence>
<dbReference type="GeneTree" id="ENSGT00940000165573"/>
<organism evidence="17 18">
    <name type="scientific">Kryptolebias marmoratus</name>
    <name type="common">Mangrove killifish</name>
    <name type="synonym">Rivulus marmoratus</name>
    <dbReference type="NCBI Taxonomy" id="37003"/>
    <lineage>
        <taxon>Eukaryota</taxon>
        <taxon>Metazoa</taxon>
        <taxon>Chordata</taxon>
        <taxon>Craniata</taxon>
        <taxon>Vertebrata</taxon>
        <taxon>Euteleostomi</taxon>
        <taxon>Actinopterygii</taxon>
        <taxon>Neopterygii</taxon>
        <taxon>Teleostei</taxon>
        <taxon>Neoteleostei</taxon>
        <taxon>Acanthomorphata</taxon>
        <taxon>Ovalentaria</taxon>
        <taxon>Atherinomorphae</taxon>
        <taxon>Cyprinodontiformes</taxon>
        <taxon>Rivulidae</taxon>
        <taxon>Kryptolebias</taxon>
    </lineage>
</organism>
<dbReference type="Pfam" id="PF00020">
    <property type="entry name" value="TNFR_c6"/>
    <property type="match status" value="3"/>
</dbReference>
<evidence type="ECO:0000256" key="10">
    <source>
        <dbReference type="ARBA" id="ARBA00023180"/>
    </source>
</evidence>
<dbReference type="CDD" id="cd08311">
    <property type="entry name" value="Death_p75NR"/>
    <property type="match status" value="1"/>
</dbReference>
<keyword evidence="8 13" id="KW-0472">Membrane</keyword>
<evidence type="ECO:0000256" key="14">
    <source>
        <dbReference type="SAM" id="SignalP"/>
    </source>
</evidence>
<dbReference type="GO" id="GO:0090090">
    <property type="term" value="P:negative regulation of canonical Wnt signaling pathway"/>
    <property type="evidence" value="ECO:0007669"/>
    <property type="project" value="Ensembl"/>
</dbReference>
<reference evidence="17" key="2">
    <citation type="submission" date="2025-09" db="UniProtKB">
        <authorList>
            <consortium name="Ensembl"/>
        </authorList>
    </citation>
    <scope>IDENTIFICATION</scope>
</reference>
<feature type="disulfide bond" evidence="11">
    <location>
        <begin position="135"/>
        <end position="150"/>
    </location>
</feature>
<evidence type="ECO:0000256" key="1">
    <source>
        <dbReference type="ARBA" id="ARBA00004162"/>
    </source>
</evidence>
<evidence type="ECO:0000256" key="5">
    <source>
        <dbReference type="ARBA" id="ARBA00022729"/>
    </source>
</evidence>
<dbReference type="Proteomes" id="UP000264800">
    <property type="component" value="Unplaced"/>
</dbReference>
<dbReference type="GO" id="GO:0007266">
    <property type="term" value="P:Rho protein signal transduction"/>
    <property type="evidence" value="ECO:0007669"/>
    <property type="project" value="TreeGrafter"/>
</dbReference>
<dbReference type="PANTHER" id="PTHR46605:SF1">
    <property type="entry name" value="DEATH DOMAIN-CONTAINING MEMBRANE PROTEIN NRADD"/>
    <property type="match status" value="1"/>
</dbReference>
<dbReference type="CTD" id="67169"/>
<feature type="repeat" description="TNFR-Cys" evidence="11">
    <location>
        <begin position="54"/>
        <end position="93"/>
    </location>
</feature>
<dbReference type="InterPro" id="IPR011029">
    <property type="entry name" value="DEATH-like_dom_sf"/>
</dbReference>
<keyword evidence="6" id="KW-0677">Repeat</keyword>
<keyword evidence="9 11" id="KW-1015">Disulfide bond</keyword>
<dbReference type="OrthoDB" id="10061577at2759"/>
<dbReference type="PANTHER" id="PTHR46605">
    <property type="entry name" value="TUMOR NECROSIS FACTOR RECEPTOR"/>
    <property type="match status" value="1"/>
</dbReference>
<dbReference type="SUPFAM" id="SSF57586">
    <property type="entry name" value="TNF receptor-like"/>
    <property type="match status" value="3"/>
</dbReference>
<comment type="subcellular location">
    <subcellularLocation>
        <location evidence="1">Cell membrane</location>
        <topology evidence="1">Single-pass membrane protein</topology>
    </subcellularLocation>
</comment>
<dbReference type="GO" id="GO:0006915">
    <property type="term" value="P:apoptotic process"/>
    <property type="evidence" value="ECO:0007669"/>
    <property type="project" value="UniProtKB-KW"/>
</dbReference>
<evidence type="ECO:0000256" key="4">
    <source>
        <dbReference type="ARBA" id="ARBA00022703"/>
    </source>
</evidence>
<dbReference type="Gene3D" id="1.10.533.10">
    <property type="entry name" value="Death Domain, Fas"/>
    <property type="match status" value="1"/>
</dbReference>
<feature type="disulfide bond" evidence="11">
    <location>
        <begin position="156"/>
        <end position="174"/>
    </location>
</feature>
<dbReference type="PROSITE" id="PS50017">
    <property type="entry name" value="DEATH_DOMAIN"/>
    <property type="match status" value="1"/>
</dbReference>
<feature type="signal peptide" evidence="14">
    <location>
        <begin position="1"/>
        <end position="17"/>
    </location>
</feature>
<dbReference type="Ensembl" id="ENSKMAT00000018731.1">
    <property type="protein sequence ID" value="ENSKMAP00000018474.1"/>
    <property type="gene ID" value="ENSKMAG00000013749.1"/>
</dbReference>
<protein>
    <submittedName>
        <fullName evidence="17">Neurotrophin receptor associated death domain</fullName>
    </submittedName>
</protein>
<dbReference type="Gene3D" id="2.10.50.10">
    <property type="entry name" value="Tumor Necrosis Factor Receptor, subunit A, domain 2"/>
    <property type="match status" value="3"/>
</dbReference>
<sequence length="399" mass="42989">MRSTLLWTLLLVEVALGQACLSGKFTDSGQCCSQCPVGSGVEVPCGKEDTKCALCPRGTFSSSEDLQPCHPCLECPPNVPTSAPCSASADAECACGAGFFFDAHLRDCAPCSTCRRGEGATRPCTQRGDRRCQICGPGTFSEERHGTEACQTCTRCSDDGVQIRPCLPDSDTVCMDKKLHIMPHGPLVTPLWPVREEKEEKDEEEVNRSQEPTAFPPQDEGGSSNIVAYVSVLAAVVLGSIIYVAYKCWRSCKQKAALSKARAAELGASPEGEKLQSDSGVFLDSYSLQDNQHNKGTKRDSKLDNRLYINLPPHRQEEVERLLQEGGGRGWRHLGAALGYEPEQLDLFGRGEAPARTLLSSWAQRDGSTLGLLCSALARVERPDVAAALNHASQGASVV</sequence>
<dbReference type="Pfam" id="PF18422">
    <property type="entry name" value="TNFR_16_TM"/>
    <property type="match status" value="1"/>
</dbReference>
<dbReference type="SMART" id="SM00005">
    <property type="entry name" value="DEATH"/>
    <property type="match status" value="1"/>
</dbReference>